<dbReference type="RefSeq" id="WP_208997321.1">
    <property type="nucleotide sequence ID" value="NZ_BKCF01000002.1"/>
</dbReference>
<organism evidence="1 2">
    <name type="scientific">Patiriisocius marinistellae</name>
    <dbReference type="NCBI Taxonomy" id="2494560"/>
    <lineage>
        <taxon>Bacteria</taxon>
        <taxon>Pseudomonadati</taxon>
        <taxon>Bacteroidota</taxon>
        <taxon>Flavobacteriia</taxon>
        <taxon>Flavobacteriales</taxon>
        <taxon>Flavobacteriaceae</taxon>
        <taxon>Patiriisocius</taxon>
    </lineage>
</organism>
<sequence length="57" mass="7035">MIEGWPNYTEIMMIEEGYNYSPEIWLMWYKWQLKSVTNTILDYSYHVLNLQKEKAKN</sequence>
<protein>
    <submittedName>
        <fullName evidence="1">Uncharacterized protein</fullName>
    </submittedName>
</protein>
<dbReference type="EMBL" id="BKCF01000002">
    <property type="protein sequence ID" value="GEQ86038.1"/>
    <property type="molecule type" value="Genomic_DNA"/>
</dbReference>
<keyword evidence="2" id="KW-1185">Reference proteome</keyword>
<gene>
    <name evidence="1" type="ORF">ULMS_15460</name>
</gene>
<accession>A0A5J4FXJ3</accession>
<evidence type="ECO:0000313" key="1">
    <source>
        <dbReference type="EMBL" id="GEQ86038.1"/>
    </source>
</evidence>
<dbReference type="Proteomes" id="UP000326994">
    <property type="component" value="Unassembled WGS sequence"/>
</dbReference>
<dbReference type="AlphaFoldDB" id="A0A5J4FXJ3"/>
<proteinExistence type="predicted"/>
<name>A0A5J4FXJ3_9FLAO</name>
<dbReference type="Pfam" id="PF05960">
    <property type="entry name" value="DUF885"/>
    <property type="match status" value="1"/>
</dbReference>
<reference evidence="1 2" key="1">
    <citation type="submission" date="2019-08" db="EMBL/GenBank/DDBJ databases">
        <title>Ulvibacter marinistellae sp. nov., isolated from a starfish, Patiria pectinifera.</title>
        <authorList>
            <person name="Kawano K."/>
            <person name="Ushijima N."/>
            <person name="Kihara M."/>
            <person name="Itoh H."/>
        </authorList>
    </citation>
    <scope>NUCLEOTIDE SEQUENCE [LARGE SCALE GENOMIC DNA]</scope>
    <source>
        <strain evidence="1 2">KK4</strain>
    </source>
</reference>
<comment type="caution">
    <text evidence="1">The sequence shown here is derived from an EMBL/GenBank/DDBJ whole genome shotgun (WGS) entry which is preliminary data.</text>
</comment>
<evidence type="ECO:0000313" key="2">
    <source>
        <dbReference type="Proteomes" id="UP000326994"/>
    </source>
</evidence>
<dbReference type="InterPro" id="IPR010281">
    <property type="entry name" value="DUF885"/>
</dbReference>